<evidence type="ECO:0000313" key="1">
    <source>
        <dbReference type="EMBL" id="CCA26531.1"/>
    </source>
</evidence>
<dbReference type="AlphaFoldDB" id="F0WYH6"/>
<proteinExistence type="predicted"/>
<reference evidence="1" key="1">
    <citation type="journal article" date="2011" name="PLoS Biol.">
        <title>Gene gain and loss during evolution of obligate parasitism in the white rust pathogen of Arabidopsis thaliana.</title>
        <authorList>
            <person name="Kemen E."/>
            <person name="Gardiner A."/>
            <person name="Schultz-Larsen T."/>
            <person name="Kemen A.C."/>
            <person name="Balmuth A.L."/>
            <person name="Robert-Seilaniantz A."/>
            <person name="Bailey K."/>
            <person name="Holub E."/>
            <person name="Studholme D.J."/>
            <person name="Maclean D."/>
            <person name="Jones J.D."/>
        </authorList>
    </citation>
    <scope>NUCLEOTIDE SEQUENCE</scope>
</reference>
<organism evidence="1">
    <name type="scientific">Albugo laibachii Nc14</name>
    <dbReference type="NCBI Taxonomy" id="890382"/>
    <lineage>
        <taxon>Eukaryota</taxon>
        <taxon>Sar</taxon>
        <taxon>Stramenopiles</taxon>
        <taxon>Oomycota</taxon>
        <taxon>Peronosporomycetes</taxon>
        <taxon>Albuginales</taxon>
        <taxon>Albuginaceae</taxon>
        <taxon>Albugo</taxon>
    </lineage>
</organism>
<protein>
    <submittedName>
        <fullName evidence="1">AlNc14C383G11237 protein</fullName>
    </submittedName>
</protein>
<sequence length="102" mass="11460">MRARPLGFDITTEFSKGKDKTCNKENKQGFFTPKVNILCFEELWCGTLITSTFFWGGQIRSLVAIHSYITIAQHSSNDKAFQANEKNAAFDSSLSSKAKKKC</sequence>
<reference evidence="1" key="2">
    <citation type="submission" date="2011-02" db="EMBL/GenBank/DDBJ databases">
        <authorList>
            <person name="MacLean D."/>
        </authorList>
    </citation>
    <scope>NUCLEOTIDE SEQUENCE</scope>
</reference>
<gene>
    <name evidence="1" type="primary">AlNc14C383G11237</name>
    <name evidence="1" type="ORF">ALNC14_126750</name>
</gene>
<name>F0WYH6_9STRA</name>
<accession>F0WYH6</accession>
<dbReference type="EMBL" id="FR824427">
    <property type="protein sequence ID" value="CCA26531.1"/>
    <property type="molecule type" value="Genomic_DNA"/>
</dbReference>
<dbReference type="HOGENOM" id="CLU_2282702_0_0_1"/>